<dbReference type="CDD" id="cd01347">
    <property type="entry name" value="ligand_gated_channel"/>
    <property type="match status" value="1"/>
</dbReference>
<dbReference type="Gene3D" id="2.170.130.10">
    <property type="entry name" value="TonB-dependent receptor, plug domain"/>
    <property type="match status" value="1"/>
</dbReference>
<accession>A0A0R0BNU1</accession>
<evidence type="ECO:0000256" key="7">
    <source>
        <dbReference type="ARBA" id="ARBA00023077"/>
    </source>
</evidence>
<dbReference type="AlphaFoldDB" id="A0A0R0BNU1"/>
<dbReference type="GO" id="GO:0009279">
    <property type="term" value="C:cell outer membrane"/>
    <property type="evidence" value="ECO:0007669"/>
    <property type="project" value="UniProtKB-SubCell"/>
</dbReference>
<sequence length="829" mass="89771">MNRCNRTITAVRSTLTLSLLAALAAPLAASADTGSKTELDAHTLDKVVVTASGFEQKITMAPASISVITAEELAQRPYITLLDAVRYLEGVDIGETRDKTGQGTVSIRGMGADYTLLLINGRRQNNHGDIYPNSFGGNQFNHIPPLDAIERIEVIRGPMSTLYGADAMGGVINVITKRELDKWSGSLTAGRTFESNSDYGDDSTADVFITGPLLPGVLNLSARGSWYQRDASNPTYAEVTDPAGEAHNRSLGFGGGGKTVDNTNTSAGVSLAWTPSLSQTVTLDVDGSRQRYDNAIKLNDAGVEEYPVGTVDNYGAMLRVGSNGRIEPRAGYAPTQEFTRTNFSLTHEGNWDFGNSLVSLAYVETDNKGRTLPFTVAERQGLQQLWNAACSNLGGSISSASGYCAPGAAMGYRNANAWNNLSEAQKLVVMQGNLGAEQFAALQAYLPRPARTLESSQYTLDAKLDIPFQAAGEHVAVIGAQVIRGELTDGVFGMEAGTAGSQQEHNMVSVFVEDSWKIAAPFSLTAGLRHDDHEVFGSHLSPRLYGIYTVNEQWTLKGGASTGFKTPKTTQLYDGVVGFGGQGTSPQFGNPDLEPETSTSVELAVYWQHADGHNFNATAFRNTFDDKIASQPCGPGRLTECTATGDFGQIGYTPAATRVVNIDKVVIQGVEVAGSWQFNDAWSLRANYTYTDSEQRSGELKGQPLSDSARHMANASLNWKLSERLHLSLSSETRAKRFEDVSAITGEPLYYHDYTVLHLGGSYALNDFVTVNARINNLLDRDFTTYSTRFTDLNGDGVYEDGSDEVIYRDHYNNKDKARSLWVSVNARF</sequence>
<comment type="similarity">
    <text evidence="10 11">Belongs to the TonB-dependent receptor family.</text>
</comment>
<dbReference type="OrthoDB" id="9764669at2"/>
<dbReference type="GO" id="GO:0015344">
    <property type="term" value="F:siderophore uptake transmembrane transporter activity"/>
    <property type="evidence" value="ECO:0007669"/>
    <property type="project" value="TreeGrafter"/>
</dbReference>
<feature type="domain" description="TonB-dependent receptor-like beta-barrel" evidence="13">
    <location>
        <begin position="307"/>
        <end position="778"/>
    </location>
</feature>
<keyword evidence="6" id="KW-0406">Ion transport</keyword>
<keyword evidence="3 10" id="KW-1134">Transmembrane beta strand</keyword>
<keyword evidence="5 12" id="KW-0732">Signal</keyword>
<dbReference type="STRING" id="266128.ABB25_05680"/>
<dbReference type="Pfam" id="PF00593">
    <property type="entry name" value="TonB_dep_Rec_b-barrel"/>
    <property type="match status" value="1"/>
</dbReference>
<evidence type="ECO:0000256" key="6">
    <source>
        <dbReference type="ARBA" id="ARBA00023065"/>
    </source>
</evidence>
<evidence type="ECO:0000256" key="12">
    <source>
        <dbReference type="SAM" id="SignalP"/>
    </source>
</evidence>
<evidence type="ECO:0000256" key="9">
    <source>
        <dbReference type="ARBA" id="ARBA00023237"/>
    </source>
</evidence>
<evidence type="ECO:0000256" key="4">
    <source>
        <dbReference type="ARBA" id="ARBA00022692"/>
    </source>
</evidence>
<protein>
    <submittedName>
        <fullName evidence="15">TonB-dependent receptor</fullName>
    </submittedName>
</protein>
<keyword evidence="8 10" id="KW-0472">Membrane</keyword>
<evidence type="ECO:0000256" key="11">
    <source>
        <dbReference type="RuleBase" id="RU003357"/>
    </source>
</evidence>
<dbReference type="InterPro" id="IPR000531">
    <property type="entry name" value="Beta-barrel_TonB"/>
</dbReference>
<dbReference type="Proteomes" id="UP000051254">
    <property type="component" value="Unassembled WGS sequence"/>
</dbReference>
<feature type="chain" id="PRO_5006392758" evidence="12">
    <location>
        <begin position="32"/>
        <end position="829"/>
    </location>
</feature>
<keyword evidence="16" id="KW-1185">Reference proteome</keyword>
<keyword evidence="15" id="KW-0675">Receptor</keyword>
<evidence type="ECO:0000256" key="8">
    <source>
        <dbReference type="ARBA" id="ARBA00023136"/>
    </source>
</evidence>
<proteinExistence type="inferred from homology"/>
<keyword evidence="7 11" id="KW-0798">TonB box</keyword>
<reference evidence="15 16" key="1">
    <citation type="submission" date="2015-05" db="EMBL/GenBank/DDBJ databases">
        <title>Genome sequencing and analysis of members of genus Stenotrophomonas.</title>
        <authorList>
            <person name="Patil P.P."/>
            <person name="Midha S."/>
            <person name="Patil P.B."/>
        </authorList>
    </citation>
    <scope>NUCLEOTIDE SEQUENCE [LARGE SCALE GENOMIC DNA]</scope>
    <source>
        <strain evidence="15 16">DSM 17805</strain>
    </source>
</reference>
<dbReference type="PROSITE" id="PS52016">
    <property type="entry name" value="TONB_DEPENDENT_REC_3"/>
    <property type="match status" value="1"/>
</dbReference>
<evidence type="ECO:0000259" key="13">
    <source>
        <dbReference type="Pfam" id="PF00593"/>
    </source>
</evidence>
<dbReference type="InterPro" id="IPR012910">
    <property type="entry name" value="Plug_dom"/>
</dbReference>
<evidence type="ECO:0000313" key="15">
    <source>
        <dbReference type="EMBL" id="KRG58959.1"/>
    </source>
</evidence>
<evidence type="ECO:0000313" key="16">
    <source>
        <dbReference type="Proteomes" id="UP000051254"/>
    </source>
</evidence>
<dbReference type="PANTHER" id="PTHR30069:SF53">
    <property type="entry name" value="COLICIN I RECEPTOR-RELATED"/>
    <property type="match status" value="1"/>
</dbReference>
<dbReference type="SUPFAM" id="SSF56935">
    <property type="entry name" value="Porins"/>
    <property type="match status" value="1"/>
</dbReference>
<dbReference type="InterPro" id="IPR036942">
    <property type="entry name" value="Beta-barrel_TonB_sf"/>
</dbReference>
<evidence type="ECO:0000256" key="2">
    <source>
        <dbReference type="ARBA" id="ARBA00022448"/>
    </source>
</evidence>
<feature type="domain" description="TonB-dependent receptor plug" evidence="14">
    <location>
        <begin position="60"/>
        <end position="171"/>
    </location>
</feature>
<dbReference type="Pfam" id="PF07715">
    <property type="entry name" value="Plug"/>
    <property type="match status" value="1"/>
</dbReference>
<name>A0A0R0BNU1_9GAMM</name>
<dbReference type="EMBL" id="LDJH01000008">
    <property type="protein sequence ID" value="KRG58959.1"/>
    <property type="molecule type" value="Genomic_DNA"/>
</dbReference>
<dbReference type="RefSeq" id="WP_057664806.1">
    <property type="nucleotide sequence ID" value="NZ_LDJH01000008.1"/>
</dbReference>
<organism evidence="15 16">
    <name type="scientific">Stenotrophomonas koreensis</name>
    <dbReference type="NCBI Taxonomy" id="266128"/>
    <lineage>
        <taxon>Bacteria</taxon>
        <taxon>Pseudomonadati</taxon>
        <taxon>Pseudomonadota</taxon>
        <taxon>Gammaproteobacteria</taxon>
        <taxon>Lysobacterales</taxon>
        <taxon>Lysobacteraceae</taxon>
        <taxon>Stenotrophomonas</taxon>
    </lineage>
</organism>
<keyword evidence="4 10" id="KW-0812">Transmembrane</keyword>
<comment type="caution">
    <text evidence="15">The sequence shown here is derived from an EMBL/GenBank/DDBJ whole genome shotgun (WGS) entry which is preliminary data.</text>
</comment>
<comment type="subcellular location">
    <subcellularLocation>
        <location evidence="1 10">Cell outer membrane</location>
        <topology evidence="1 10">Multi-pass membrane protein</topology>
    </subcellularLocation>
</comment>
<evidence type="ECO:0000259" key="14">
    <source>
        <dbReference type="Pfam" id="PF07715"/>
    </source>
</evidence>
<dbReference type="Gene3D" id="2.40.170.20">
    <property type="entry name" value="TonB-dependent receptor, beta-barrel domain"/>
    <property type="match status" value="2"/>
</dbReference>
<dbReference type="GO" id="GO:0044718">
    <property type="term" value="P:siderophore transmembrane transport"/>
    <property type="evidence" value="ECO:0007669"/>
    <property type="project" value="TreeGrafter"/>
</dbReference>
<dbReference type="InterPro" id="IPR037066">
    <property type="entry name" value="Plug_dom_sf"/>
</dbReference>
<evidence type="ECO:0000256" key="10">
    <source>
        <dbReference type="PROSITE-ProRule" id="PRU01360"/>
    </source>
</evidence>
<evidence type="ECO:0000256" key="1">
    <source>
        <dbReference type="ARBA" id="ARBA00004571"/>
    </source>
</evidence>
<keyword evidence="2 10" id="KW-0813">Transport</keyword>
<feature type="signal peptide" evidence="12">
    <location>
        <begin position="1"/>
        <end position="31"/>
    </location>
</feature>
<dbReference type="InterPro" id="IPR039426">
    <property type="entry name" value="TonB-dep_rcpt-like"/>
</dbReference>
<gene>
    <name evidence="15" type="ORF">ABB25_05680</name>
</gene>
<evidence type="ECO:0000256" key="3">
    <source>
        <dbReference type="ARBA" id="ARBA00022452"/>
    </source>
</evidence>
<evidence type="ECO:0000256" key="5">
    <source>
        <dbReference type="ARBA" id="ARBA00022729"/>
    </source>
</evidence>
<dbReference type="PATRIC" id="fig|266128.3.peg.2799"/>
<keyword evidence="9 10" id="KW-0998">Cell outer membrane</keyword>
<dbReference type="PANTHER" id="PTHR30069">
    <property type="entry name" value="TONB-DEPENDENT OUTER MEMBRANE RECEPTOR"/>
    <property type="match status" value="1"/>
</dbReference>